<evidence type="ECO:0000313" key="1">
    <source>
        <dbReference type="EMBL" id="KAF1376841.1"/>
    </source>
</evidence>
<keyword evidence="2" id="KW-1185">Reference proteome</keyword>
<dbReference type="EMBL" id="VHII01000018">
    <property type="protein sequence ID" value="KAF1376841.1"/>
    <property type="molecule type" value="Genomic_DNA"/>
</dbReference>
<name>A0A6A5DT57_PERFL</name>
<dbReference type="AlphaFoldDB" id="A0A6A5DT57"/>
<reference evidence="1 2" key="1">
    <citation type="submission" date="2019-06" db="EMBL/GenBank/DDBJ databases">
        <title>A chromosome-scale genome assembly of the European perch, Perca fluviatilis.</title>
        <authorList>
            <person name="Roques C."/>
            <person name="Zahm M."/>
            <person name="Cabau C."/>
            <person name="Klopp C."/>
            <person name="Bouchez O."/>
            <person name="Donnadieu C."/>
            <person name="Kuhl H."/>
            <person name="Gislard M."/>
            <person name="Guendouz S."/>
            <person name="Journot L."/>
            <person name="Haffray P."/>
            <person name="Bestin A."/>
            <person name="Morvezen R."/>
            <person name="Feron R."/>
            <person name="Wen M."/>
            <person name="Jouanno E."/>
            <person name="Herpin A."/>
            <person name="Schartl M."/>
            <person name="Postlethwait J."/>
            <person name="Schaerlinger B."/>
            <person name="Chardard D."/>
            <person name="Lecocq T."/>
            <person name="Poncet C."/>
            <person name="Jaffrelo L."/>
            <person name="Lampietro C."/>
            <person name="Guiguen Y."/>
        </authorList>
    </citation>
    <scope>NUCLEOTIDE SEQUENCE [LARGE SCALE GENOMIC DNA]</scope>
    <source>
        <tissue evidence="1">Blood</tissue>
    </source>
</reference>
<evidence type="ECO:0000313" key="2">
    <source>
        <dbReference type="Proteomes" id="UP000465112"/>
    </source>
</evidence>
<protein>
    <submittedName>
        <fullName evidence="1">Uncharacterized protein</fullName>
    </submittedName>
</protein>
<accession>A0A6A5DT57</accession>
<sequence>MPKPLSTCVEWIRFPLITAPQTIDFTLYQRLTPQRDFILSDCDCACCLWKKGWKGPAHVLLNVLPLNDVTLMAGLRLITEHLPCCVHYPLDHFTSPTLCAHSEHSINHSQQQVGLESSITLGICNVSS</sequence>
<dbReference type="Proteomes" id="UP000465112">
    <property type="component" value="Unassembled WGS sequence"/>
</dbReference>
<proteinExistence type="predicted"/>
<organism evidence="1 2">
    <name type="scientific">Perca fluviatilis</name>
    <name type="common">European perch</name>
    <dbReference type="NCBI Taxonomy" id="8168"/>
    <lineage>
        <taxon>Eukaryota</taxon>
        <taxon>Metazoa</taxon>
        <taxon>Chordata</taxon>
        <taxon>Craniata</taxon>
        <taxon>Vertebrata</taxon>
        <taxon>Euteleostomi</taxon>
        <taxon>Actinopterygii</taxon>
        <taxon>Neopterygii</taxon>
        <taxon>Teleostei</taxon>
        <taxon>Neoteleostei</taxon>
        <taxon>Acanthomorphata</taxon>
        <taxon>Eupercaria</taxon>
        <taxon>Perciformes</taxon>
        <taxon>Percoidei</taxon>
        <taxon>Percidae</taxon>
        <taxon>Percinae</taxon>
        <taxon>Perca</taxon>
    </lineage>
</organism>
<comment type="caution">
    <text evidence="1">The sequence shown here is derived from an EMBL/GenBank/DDBJ whole genome shotgun (WGS) entry which is preliminary data.</text>
</comment>
<gene>
    <name evidence="1" type="ORF">PFLUV_G00215630</name>
</gene>